<evidence type="ECO:0000256" key="11">
    <source>
        <dbReference type="SAM" id="MobiDB-lite"/>
    </source>
</evidence>
<evidence type="ECO:0000256" key="7">
    <source>
        <dbReference type="ARBA" id="ARBA00023125"/>
    </source>
</evidence>
<dbReference type="Gene3D" id="1.25.40.210">
    <property type="entry name" value="Telomere repeat-binding factor, dimerisation domain"/>
    <property type="match status" value="1"/>
</dbReference>
<keyword evidence="3" id="KW-1017">Isopeptide bond</keyword>
<comment type="function">
    <text evidence="10">Binds the telomeric double-stranded 5'-TTAGGG-3' repeat.</text>
</comment>
<dbReference type="InterPro" id="IPR052450">
    <property type="entry name" value="TRBD-Containing_Protein"/>
</dbReference>
<name>A0A3B3DDV4_ORYME</name>
<organism evidence="14 15">
    <name type="scientific">Oryzias melastigma</name>
    <name type="common">Marine medaka</name>
    <dbReference type="NCBI Taxonomy" id="30732"/>
    <lineage>
        <taxon>Eukaryota</taxon>
        <taxon>Metazoa</taxon>
        <taxon>Chordata</taxon>
        <taxon>Craniata</taxon>
        <taxon>Vertebrata</taxon>
        <taxon>Euteleostomi</taxon>
        <taxon>Actinopterygii</taxon>
        <taxon>Neopterygii</taxon>
        <taxon>Teleostei</taxon>
        <taxon>Neoteleostei</taxon>
        <taxon>Acanthomorphata</taxon>
        <taxon>Ovalentaria</taxon>
        <taxon>Atherinomorphae</taxon>
        <taxon>Beloniformes</taxon>
        <taxon>Adrianichthyidae</taxon>
        <taxon>Oryziinae</taxon>
        <taxon>Oryzias</taxon>
    </lineage>
</organism>
<comment type="subunit">
    <text evidence="10">Homodimer.</text>
</comment>
<keyword evidence="15" id="KW-1185">Reference proteome</keyword>
<dbReference type="Gene3D" id="1.10.10.60">
    <property type="entry name" value="Homeodomain-like"/>
    <property type="match status" value="1"/>
</dbReference>
<evidence type="ECO:0000259" key="12">
    <source>
        <dbReference type="PROSITE" id="PS50090"/>
    </source>
</evidence>
<evidence type="ECO:0000256" key="4">
    <source>
        <dbReference type="ARBA" id="ARBA00022553"/>
    </source>
</evidence>
<dbReference type="GO" id="GO:0003720">
    <property type="term" value="F:telomerase activity"/>
    <property type="evidence" value="ECO:0007669"/>
    <property type="project" value="TreeGrafter"/>
</dbReference>
<dbReference type="RefSeq" id="XP_024135615.1">
    <property type="nucleotide sequence ID" value="XM_024279847.2"/>
</dbReference>
<dbReference type="Pfam" id="PF08558">
    <property type="entry name" value="TRF"/>
    <property type="match status" value="1"/>
</dbReference>
<dbReference type="PROSITE" id="PS51294">
    <property type="entry name" value="HTH_MYB"/>
    <property type="match status" value="1"/>
</dbReference>
<dbReference type="GO" id="GO:0005654">
    <property type="term" value="C:nucleoplasm"/>
    <property type="evidence" value="ECO:0007669"/>
    <property type="project" value="UniProtKB-ARBA"/>
</dbReference>
<dbReference type="PaxDb" id="30732-ENSOMEP00000027669"/>
<evidence type="ECO:0000256" key="2">
    <source>
        <dbReference type="ARBA" id="ARBA00022454"/>
    </source>
</evidence>
<dbReference type="InterPro" id="IPR001005">
    <property type="entry name" value="SANT/Myb"/>
</dbReference>
<dbReference type="PIRSF" id="PIRSF038016">
    <property type="entry name" value="Telomere_bd-1_Pin2"/>
    <property type="match status" value="1"/>
</dbReference>
<dbReference type="Ensembl" id="ENSOMET00000001394.1">
    <property type="protein sequence ID" value="ENSOMEP00000027669.1"/>
    <property type="gene ID" value="ENSOMEG00000010276.1"/>
</dbReference>
<dbReference type="GO" id="GO:0008017">
    <property type="term" value="F:microtubule binding"/>
    <property type="evidence" value="ECO:0007669"/>
    <property type="project" value="TreeGrafter"/>
</dbReference>
<dbReference type="GO" id="GO:0008156">
    <property type="term" value="P:negative regulation of DNA replication"/>
    <property type="evidence" value="ECO:0007669"/>
    <property type="project" value="TreeGrafter"/>
</dbReference>
<dbReference type="CDD" id="cd11660">
    <property type="entry name" value="SANT_TRF"/>
    <property type="match status" value="1"/>
</dbReference>
<keyword evidence="6 10" id="KW-0779">Telomere</keyword>
<evidence type="ECO:0000313" key="15">
    <source>
        <dbReference type="Proteomes" id="UP000261560"/>
    </source>
</evidence>
<keyword evidence="9 10" id="KW-0131">Cell cycle</keyword>
<dbReference type="InterPro" id="IPR017930">
    <property type="entry name" value="Myb_dom"/>
</dbReference>
<evidence type="ECO:0000256" key="5">
    <source>
        <dbReference type="ARBA" id="ARBA00022843"/>
    </source>
</evidence>
<feature type="domain" description="Myb-like" evidence="12">
    <location>
        <begin position="333"/>
        <end position="386"/>
    </location>
</feature>
<reference evidence="14" key="2">
    <citation type="submission" date="2025-09" db="UniProtKB">
        <authorList>
            <consortium name="Ensembl"/>
        </authorList>
    </citation>
    <scope>IDENTIFICATION</scope>
</reference>
<evidence type="ECO:0000256" key="6">
    <source>
        <dbReference type="ARBA" id="ARBA00022895"/>
    </source>
</evidence>
<dbReference type="GO" id="GO:0098505">
    <property type="term" value="F:G-rich strand telomeric DNA binding"/>
    <property type="evidence" value="ECO:0007669"/>
    <property type="project" value="TreeGrafter"/>
</dbReference>
<feature type="domain" description="HTH myb-type" evidence="13">
    <location>
        <begin position="339"/>
        <end position="390"/>
    </location>
</feature>
<dbReference type="Proteomes" id="UP000261560">
    <property type="component" value="Unplaced"/>
</dbReference>
<comment type="subcellular location">
    <subcellularLocation>
        <location evidence="1">Chromosome</location>
        <location evidence="1">Telomere</location>
    </subcellularLocation>
    <subcellularLocation>
        <location evidence="10">Nucleus</location>
    </subcellularLocation>
</comment>
<dbReference type="FunFam" id="1.25.40.210:FF:000001">
    <property type="entry name" value="Telomeric repeat-binding factor"/>
    <property type="match status" value="1"/>
</dbReference>
<dbReference type="SUPFAM" id="SSF63600">
    <property type="entry name" value="Telomeric repeat binding factor (TRF) dimerisation domain"/>
    <property type="match status" value="1"/>
</dbReference>
<dbReference type="GO" id="GO:0071532">
    <property type="term" value="F:ankyrin repeat binding"/>
    <property type="evidence" value="ECO:0007669"/>
    <property type="project" value="TreeGrafter"/>
</dbReference>
<dbReference type="Pfam" id="PF00249">
    <property type="entry name" value="Myb_DNA-binding"/>
    <property type="match status" value="1"/>
</dbReference>
<evidence type="ECO:0000256" key="3">
    <source>
        <dbReference type="ARBA" id="ARBA00022499"/>
    </source>
</evidence>
<dbReference type="InterPro" id="IPR013867">
    <property type="entry name" value="Telomere_rpt-bd_fac_dimer_dom"/>
</dbReference>
<feature type="region of interest" description="Disordered" evidence="11">
    <location>
        <begin position="231"/>
        <end position="254"/>
    </location>
</feature>
<dbReference type="STRING" id="30732.ENSOMEP00000027669"/>
<dbReference type="PANTHER" id="PTHR46734">
    <property type="entry name" value="TELOMERIC REPEAT-BINDING FACTOR 1 TERF1"/>
    <property type="match status" value="1"/>
</dbReference>
<dbReference type="GO" id="GO:0003691">
    <property type="term" value="F:double-stranded telomeric DNA binding"/>
    <property type="evidence" value="ECO:0007669"/>
    <property type="project" value="UniProtKB-UniRule"/>
</dbReference>
<dbReference type="SMART" id="SM00717">
    <property type="entry name" value="SANT"/>
    <property type="match status" value="1"/>
</dbReference>
<dbReference type="GeneID" id="112151150"/>
<dbReference type="GO" id="GO:0007004">
    <property type="term" value="P:telomere maintenance via telomerase"/>
    <property type="evidence" value="ECO:0007669"/>
    <property type="project" value="TreeGrafter"/>
</dbReference>
<dbReference type="InterPro" id="IPR036507">
    <property type="entry name" value="Telomere_rpt-bd_fac_dimer_sf"/>
</dbReference>
<dbReference type="OrthoDB" id="608866at2759"/>
<dbReference type="PROSITE" id="PS50090">
    <property type="entry name" value="MYB_LIKE"/>
    <property type="match status" value="1"/>
</dbReference>
<keyword evidence="4" id="KW-0597">Phosphoprotein</keyword>
<protein>
    <recommendedName>
        <fullName evidence="10">Telomeric repeat-binding factor</fullName>
    </recommendedName>
</protein>
<dbReference type="PANTHER" id="PTHR46734:SF1">
    <property type="entry name" value="TELOMERIC REPEAT-BINDING FACTOR 1"/>
    <property type="match status" value="1"/>
</dbReference>
<dbReference type="OMA" id="HMENRYF"/>
<evidence type="ECO:0000256" key="9">
    <source>
        <dbReference type="ARBA" id="ARBA00023306"/>
    </source>
</evidence>
<evidence type="ECO:0000256" key="1">
    <source>
        <dbReference type="ARBA" id="ARBA00004574"/>
    </source>
</evidence>
<dbReference type="SUPFAM" id="SSF46689">
    <property type="entry name" value="Homeodomain-like"/>
    <property type="match status" value="1"/>
</dbReference>
<dbReference type="GO" id="GO:1905839">
    <property type="term" value="P:negative regulation of telomeric D-loop disassembly"/>
    <property type="evidence" value="ECO:0007669"/>
    <property type="project" value="TreeGrafter"/>
</dbReference>
<reference evidence="14" key="1">
    <citation type="submission" date="2025-08" db="UniProtKB">
        <authorList>
            <consortium name="Ensembl"/>
        </authorList>
    </citation>
    <scope>IDENTIFICATION</scope>
</reference>
<keyword evidence="7 10" id="KW-0238">DNA-binding</keyword>
<evidence type="ECO:0000313" key="14">
    <source>
        <dbReference type="Ensembl" id="ENSOMEP00000027669.1"/>
    </source>
</evidence>
<accession>A0A3B3DDV4</accession>
<dbReference type="InterPro" id="IPR017357">
    <property type="entry name" value="TERF1/2"/>
</dbReference>
<dbReference type="InterPro" id="IPR009057">
    <property type="entry name" value="Homeodomain-like_sf"/>
</dbReference>
<keyword evidence="2" id="KW-0158">Chromosome</keyword>
<keyword evidence="5" id="KW-0832">Ubl conjugation</keyword>
<evidence type="ECO:0000256" key="10">
    <source>
        <dbReference type="PIRNR" id="PIRNR038016"/>
    </source>
</evidence>
<dbReference type="GO" id="GO:0042803">
    <property type="term" value="F:protein homodimerization activity"/>
    <property type="evidence" value="ECO:0007669"/>
    <property type="project" value="UniProtKB-UniRule"/>
</dbReference>
<dbReference type="GO" id="GO:0000783">
    <property type="term" value="C:nuclear telomere cap complex"/>
    <property type="evidence" value="ECO:0007669"/>
    <property type="project" value="TreeGrafter"/>
</dbReference>
<evidence type="ECO:0000256" key="8">
    <source>
        <dbReference type="ARBA" id="ARBA00023242"/>
    </source>
</evidence>
<dbReference type="AlphaFoldDB" id="A0A3B3DDV4"/>
<evidence type="ECO:0000259" key="13">
    <source>
        <dbReference type="PROSITE" id="PS51294"/>
    </source>
</evidence>
<proteinExistence type="predicted"/>
<sequence>MENDTSDEQASEASMREEKVGFQQVVAVASEWMSDFMFLKLCRSFRDGNLEEFNEALPVFEAISKNLTLKGAPDSEKKLICAFLSRVMHGKQLDDMFEDDEHVKPLMSAFKIWQNLDQIVADENLFEKINILLLVQSVAVCLEAGQRSSASSALKWLEEHHNIPQNLRVKLSTMVTQRDIYHPFLMSFSFSRLVEMIQSFLDVYLEKNPSDFLLKAATKMVQSSRIFPCSEHAGSQDDSLSETDESVPEIQKTKRKLLPTQNTDVWKLDPIKKPVTKLPKNESSRKRKLLPTKIEEWSPEIIKKPQVSLTRLTKTELCQMKTQKPLMPSNKGKTRKAPQKWTAQLDKYLIDGVKRHGQGNWSHILLDYDFEGRTGTMLKDRWRVLLKGHKVC</sequence>
<dbReference type="GeneTree" id="ENSGT00940000155268"/>
<dbReference type="GO" id="GO:0008301">
    <property type="term" value="F:DNA binding, bending"/>
    <property type="evidence" value="ECO:0007669"/>
    <property type="project" value="TreeGrafter"/>
</dbReference>
<keyword evidence="8 10" id="KW-0539">Nucleus</keyword>